<reference evidence="1" key="1">
    <citation type="journal article" date="2013" name="Genetics">
        <title>The draft genome and transcriptome of Panagrellus redivivus are shaped by the harsh demands of a free-living lifestyle.</title>
        <authorList>
            <person name="Srinivasan J."/>
            <person name="Dillman A.R."/>
            <person name="Macchietto M.G."/>
            <person name="Heikkinen L."/>
            <person name="Lakso M."/>
            <person name="Fracchia K.M."/>
            <person name="Antoshechkin I."/>
            <person name="Mortazavi A."/>
            <person name="Wong G."/>
            <person name="Sternberg P.W."/>
        </authorList>
    </citation>
    <scope>NUCLEOTIDE SEQUENCE [LARGE SCALE GENOMIC DNA]</scope>
    <source>
        <strain evidence="1">MT8872</strain>
    </source>
</reference>
<keyword evidence="1" id="KW-1185">Reference proteome</keyword>
<dbReference type="WBParaSite" id="Pan_g23313.t1">
    <property type="protein sequence ID" value="Pan_g23313.t1"/>
    <property type="gene ID" value="Pan_g23313"/>
</dbReference>
<proteinExistence type="predicted"/>
<accession>A0A7E4VP34</accession>
<dbReference type="Proteomes" id="UP000492821">
    <property type="component" value="Unassembled WGS sequence"/>
</dbReference>
<evidence type="ECO:0000313" key="1">
    <source>
        <dbReference type="Proteomes" id="UP000492821"/>
    </source>
</evidence>
<organism evidence="1 2">
    <name type="scientific">Panagrellus redivivus</name>
    <name type="common">Microworm</name>
    <dbReference type="NCBI Taxonomy" id="6233"/>
    <lineage>
        <taxon>Eukaryota</taxon>
        <taxon>Metazoa</taxon>
        <taxon>Ecdysozoa</taxon>
        <taxon>Nematoda</taxon>
        <taxon>Chromadorea</taxon>
        <taxon>Rhabditida</taxon>
        <taxon>Tylenchina</taxon>
        <taxon>Panagrolaimomorpha</taxon>
        <taxon>Panagrolaimoidea</taxon>
        <taxon>Panagrolaimidae</taxon>
        <taxon>Panagrellus</taxon>
    </lineage>
</organism>
<dbReference type="AlphaFoldDB" id="A0A7E4VP34"/>
<protein>
    <submittedName>
        <fullName evidence="2">Uncharacterized protein</fullName>
    </submittedName>
</protein>
<sequence length="93" mass="10588">MTEMGLHGHQVYNAVGPTMFTNHTLFSRHNHGRIRKQSCRKVGEMGVMKSNGMRRVTKNCWLDRPGQSELINEQCAKTIRTGWPVPINGRPVD</sequence>
<reference evidence="2" key="2">
    <citation type="submission" date="2020-10" db="UniProtKB">
        <authorList>
            <consortium name="WormBaseParasite"/>
        </authorList>
    </citation>
    <scope>IDENTIFICATION</scope>
</reference>
<evidence type="ECO:0000313" key="2">
    <source>
        <dbReference type="WBParaSite" id="Pan_g23313.t1"/>
    </source>
</evidence>
<name>A0A7E4VP34_PANRE</name>